<accession>A0A4Y8WRK2</accession>
<evidence type="ECO:0000313" key="1">
    <source>
        <dbReference type="EMBL" id="TFH97239.1"/>
    </source>
</evidence>
<name>A0A4Y8WRK2_9PORP</name>
<keyword evidence="2" id="KW-1185">Reference proteome</keyword>
<dbReference type="RefSeq" id="WP_018357941.1">
    <property type="nucleotide sequence ID" value="NZ_CP197400.1"/>
</dbReference>
<dbReference type="EMBL" id="SPNC01000005">
    <property type="protein sequence ID" value="TFH97239.1"/>
    <property type="molecule type" value="Genomic_DNA"/>
</dbReference>
<organism evidence="1 2">
    <name type="scientific">Porphyromonas levii</name>
    <dbReference type="NCBI Taxonomy" id="28114"/>
    <lineage>
        <taxon>Bacteria</taxon>
        <taxon>Pseudomonadati</taxon>
        <taxon>Bacteroidota</taxon>
        <taxon>Bacteroidia</taxon>
        <taxon>Bacteroidales</taxon>
        <taxon>Porphyromonadaceae</taxon>
        <taxon>Porphyromonas</taxon>
    </lineage>
</organism>
<protein>
    <submittedName>
        <fullName evidence="1">Uncharacterized protein</fullName>
    </submittedName>
</protein>
<evidence type="ECO:0000313" key="2">
    <source>
        <dbReference type="Proteomes" id="UP000297225"/>
    </source>
</evidence>
<sequence length="343" mass="37680">MPFIDKVLGLKSLSIVGTAKNTGKTETLNYILKRLASVAPERTIGLTSIGLEGERRDQVTQTEKPEITLRTGSLFVTAESYYRQKELSAEVLGVERRYTTSTGRLIYARVKGRGKVLIAGPPTTQGLRKVVDEMTNIGADLAIIDGALSRKSLASPVVAEGLVLATGAALSAQPDHLIQQTKHLVAQIRLPELPNRMLAARLEQANNGIRVVTKDGEVVDPGFTSALLPALWEDSKWREGRGLLFISGSVHDTLLDRVRQSSMFDGLIIRDFTRLFVSGRAMRSFLDSGKELFCLNKAQLLAVTFNPQSPSGFRMHSKEMCDRLSQELGLPVYDIKKVDESIS</sequence>
<dbReference type="Proteomes" id="UP000297225">
    <property type="component" value="Unassembled WGS sequence"/>
</dbReference>
<comment type="caution">
    <text evidence="1">The sequence shown here is derived from an EMBL/GenBank/DDBJ whole genome shotgun (WGS) entry which is preliminary data.</text>
</comment>
<dbReference type="OrthoDB" id="9783544at2"/>
<reference evidence="1 2" key="1">
    <citation type="submission" date="2019-03" db="EMBL/GenBank/DDBJ databases">
        <title>Porphyromonas levii Isolated from the Uterus of Dairy Cows.</title>
        <authorList>
            <person name="Francis A.M."/>
        </authorList>
    </citation>
    <scope>NUCLEOTIDE SEQUENCE [LARGE SCALE GENOMIC DNA]</scope>
    <source>
        <strain evidence="1 2">AF5678</strain>
    </source>
</reference>
<proteinExistence type="predicted"/>
<gene>
    <name evidence="1" type="ORF">E4P47_00690</name>
</gene>
<dbReference type="STRING" id="1122973.GCA_000379925_00682"/>
<dbReference type="AlphaFoldDB" id="A0A4Y8WRK2"/>